<name>A0A484BZ50_DRONA</name>
<evidence type="ECO:0000313" key="5">
    <source>
        <dbReference type="Proteomes" id="UP000295192"/>
    </source>
</evidence>
<dbReference type="GO" id="GO:0008061">
    <property type="term" value="F:chitin binding"/>
    <property type="evidence" value="ECO:0007669"/>
    <property type="project" value="InterPro"/>
</dbReference>
<keyword evidence="5" id="KW-1185">Reference proteome</keyword>
<dbReference type="GO" id="GO:0005576">
    <property type="term" value="C:extracellular region"/>
    <property type="evidence" value="ECO:0007669"/>
    <property type="project" value="InterPro"/>
</dbReference>
<evidence type="ECO:0000259" key="3">
    <source>
        <dbReference type="PROSITE" id="PS50940"/>
    </source>
</evidence>
<dbReference type="STRING" id="7232.A0A484BZ50"/>
<dbReference type="AlphaFoldDB" id="A0A484BZ50"/>
<feature type="signal peptide" evidence="2">
    <location>
        <begin position="1"/>
        <end position="24"/>
    </location>
</feature>
<dbReference type="InterPro" id="IPR002557">
    <property type="entry name" value="Chitin-bd_dom"/>
</dbReference>
<dbReference type="EMBL" id="LSRL02000002">
    <property type="protein sequence ID" value="TDG53052.1"/>
    <property type="molecule type" value="Genomic_DNA"/>
</dbReference>
<dbReference type="OrthoDB" id="8070239at2759"/>
<evidence type="ECO:0000313" key="4">
    <source>
        <dbReference type="EMBL" id="TDG53052.1"/>
    </source>
</evidence>
<dbReference type="KEGG" id="dnv:108652534"/>
<feature type="chain" id="PRO_5019832949" description="Chitin-binding type-2 domain-containing protein" evidence="2">
    <location>
        <begin position="25"/>
        <end position="343"/>
    </location>
</feature>
<dbReference type="OMA" id="TTCHQYI"/>
<feature type="domain" description="Chitin-binding type-2" evidence="3">
    <location>
        <begin position="186"/>
        <end position="247"/>
    </location>
</feature>
<accession>A0A484BZ50</accession>
<feature type="domain" description="Chitin-binding type-2" evidence="3">
    <location>
        <begin position="265"/>
        <end position="330"/>
    </location>
</feature>
<keyword evidence="2" id="KW-0732">Signal</keyword>
<protein>
    <recommendedName>
        <fullName evidence="3">Chitin-binding type-2 domain-containing protein</fullName>
    </recommendedName>
</protein>
<dbReference type="Proteomes" id="UP000295192">
    <property type="component" value="Unassembled WGS sequence"/>
</dbReference>
<gene>
    <name evidence="4" type="ORF">AWZ03_000595</name>
</gene>
<dbReference type="SMART" id="SM00494">
    <property type="entry name" value="ChtBD2"/>
    <property type="match status" value="2"/>
</dbReference>
<reference evidence="4 5" key="1">
    <citation type="journal article" date="2019" name="J. Hered.">
        <title>An Improved Genome Assembly for Drosophila navojoa, the Basal Species in the mojavensis Cluster.</title>
        <authorList>
            <person name="Vanderlinde T."/>
            <person name="Dupim E.G."/>
            <person name="Nazario-Yepiz N.O."/>
            <person name="Carvalho A.B."/>
        </authorList>
    </citation>
    <scope>NUCLEOTIDE SEQUENCE [LARGE SCALE GENOMIC DNA]</scope>
    <source>
        <strain evidence="4">Navoj_Jal97</strain>
        <tissue evidence="4">Whole organism</tissue>
    </source>
</reference>
<dbReference type="InterPro" id="IPR036508">
    <property type="entry name" value="Chitin-bd_dom_sf"/>
</dbReference>
<dbReference type="SUPFAM" id="SSF57625">
    <property type="entry name" value="Invertebrate chitin-binding proteins"/>
    <property type="match status" value="2"/>
</dbReference>
<proteinExistence type="predicted"/>
<evidence type="ECO:0000256" key="1">
    <source>
        <dbReference type="SAM" id="MobiDB-lite"/>
    </source>
</evidence>
<feature type="compositionally biased region" description="Low complexity" evidence="1">
    <location>
        <begin position="151"/>
        <end position="174"/>
    </location>
</feature>
<feature type="region of interest" description="Disordered" evidence="1">
    <location>
        <begin position="151"/>
        <end position="176"/>
    </location>
</feature>
<sequence>MSTTEVKLFGCLLQLLCLVAIAKANCNVCNPVNNMACYSSSQFQACDANGVPSRLPAACPAGYSCVSGPSGVICLPNGSTVIGDCQDCNKCDASMTFACTSTSTFALCLGTTTPQNSTGSCAAGYVCNMNGSQICGLETQVRPTCSYADDPTTTTTTTTTTPATTAATTTTAPATPSPENPNAYCSAMCAQGYYPVGDYAETTCRQYIHCYLLGGVWRGKRYNCPGRTYFSPTMRLCVTAMPANCYTPTFTTTTTTAAPTTSNPNAYCAKMQIQDTLPVGTIASSTCRQYIKCFRQGNRWLGQLYTCPGKTYYSSATKKCVTALPATCTSGIASLSLNGVDLE</sequence>
<comment type="caution">
    <text evidence="4">The sequence shown here is derived from an EMBL/GenBank/DDBJ whole genome shotgun (WGS) entry which is preliminary data.</text>
</comment>
<evidence type="ECO:0000256" key="2">
    <source>
        <dbReference type="SAM" id="SignalP"/>
    </source>
</evidence>
<dbReference type="PROSITE" id="PS50940">
    <property type="entry name" value="CHIT_BIND_II"/>
    <property type="match status" value="2"/>
</dbReference>
<organism evidence="4 5">
    <name type="scientific">Drosophila navojoa</name>
    <name type="common">Fruit fly</name>
    <dbReference type="NCBI Taxonomy" id="7232"/>
    <lineage>
        <taxon>Eukaryota</taxon>
        <taxon>Metazoa</taxon>
        <taxon>Ecdysozoa</taxon>
        <taxon>Arthropoda</taxon>
        <taxon>Hexapoda</taxon>
        <taxon>Insecta</taxon>
        <taxon>Pterygota</taxon>
        <taxon>Neoptera</taxon>
        <taxon>Endopterygota</taxon>
        <taxon>Diptera</taxon>
        <taxon>Brachycera</taxon>
        <taxon>Muscomorpha</taxon>
        <taxon>Ephydroidea</taxon>
        <taxon>Drosophilidae</taxon>
        <taxon>Drosophila</taxon>
    </lineage>
</organism>
<dbReference type="Pfam" id="PF01607">
    <property type="entry name" value="CBM_14"/>
    <property type="match status" value="1"/>
</dbReference>